<dbReference type="Proteomes" id="UP000469890">
    <property type="component" value="Unassembled WGS sequence"/>
</dbReference>
<reference evidence="2 3" key="1">
    <citation type="submission" date="2019-09" db="EMBL/GenBank/DDBJ databases">
        <authorList>
            <consortium name="DOE Joint Genome Institute"/>
            <person name="Mondo S.J."/>
            <person name="Navarro-Mendoza M.I."/>
            <person name="Perez-Arques C."/>
            <person name="Panchal S."/>
            <person name="Nicolas F.E."/>
            <person name="Ganguly P."/>
            <person name="Pangilinan J."/>
            <person name="Grigoriev I."/>
            <person name="Heitman J."/>
            <person name="Sanya K."/>
            <person name="Garre V."/>
        </authorList>
    </citation>
    <scope>NUCLEOTIDE SEQUENCE [LARGE SCALE GENOMIC DNA]</scope>
    <source>
        <strain evidence="2 3">MU402</strain>
    </source>
</reference>
<dbReference type="SUPFAM" id="SSF56112">
    <property type="entry name" value="Protein kinase-like (PK-like)"/>
    <property type="match status" value="1"/>
</dbReference>
<organism evidence="2 3">
    <name type="scientific">Mucor circinelloides f. lusitanicus</name>
    <name type="common">Mucor racemosus var. lusitanicus</name>
    <dbReference type="NCBI Taxonomy" id="29924"/>
    <lineage>
        <taxon>Eukaryota</taxon>
        <taxon>Fungi</taxon>
        <taxon>Fungi incertae sedis</taxon>
        <taxon>Mucoromycota</taxon>
        <taxon>Mucoromycotina</taxon>
        <taxon>Mucoromycetes</taxon>
        <taxon>Mucorales</taxon>
        <taxon>Mucorineae</taxon>
        <taxon>Mucoraceae</taxon>
        <taxon>Mucor</taxon>
    </lineage>
</organism>
<evidence type="ECO:0000313" key="2">
    <source>
        <dbReference type="EMBL" id="KAF1801341.1"/>
    </source>
</evidence>
<dbReference type="PROSITE" id="PS50011">
    <property type="entry name" value="PROTEIN_KINASE_DOM"/>
    <property type="match status" value="1"/>
</dbReference>
<name>A0A8H4BH70_MUCCL</name>
<dbReference type="GO" id="GO:0004672">
    <property type="term" value="F:protein kinase activity"/>
    <property type="evidence" value="ECO:0007669"/>
    <property type="project" value="InterPro"/>
</dbReference>
<dbReference type="AlphaFoldDB" id="A0A8H4BH70"/>
<evidence type="ECO:0000259" key="1">
    <source>
        <dbReference type="PROSITE" id="PS50011"/>
    </source>
</evidence>
<protein>
    <recommendedName>
        <fullName evidence="1">Protein kinase domain-containing protein</fullName>
    </recommendedName>
</protein>
<proteinExistence type="predicted"/>
<evidence type="ECO:0000313" key="3">
    <source>
        <dbReference type="Proteomes" id="UP000469890"/>
    </source>
</evidence>
<feature type="domain" description="Protein kinase" evidence="1">
    <location>
        <begin position="1"/>
        <end position="241"/>
    </location>
</feature>
<dbReference type="Gene3D" id="1.10.510.10">
    <property type="entry name" value="Transferase(Phosphotransferase) domain 1"/>
    <property type="match status" value="1"/>
</dbReference>
<gene>
    <name evidence="2" type="ORF">FB192DRAFT_1284049</name>
</gene>
<dbReference type="GO" id="GO:0005524">
    <property type="term" value="F:ATP binding"/>
    <property type="evidence" value="ECO:0007669"/>
    <property type="project" value="InterPro"/>
</dbReference>
<dbReference type="InterPro" id="IPR000719">
    <property type="entry name" value="Prot_kinase_dom"/>
</dbReference>
<dbReference type="InterPro" id="IPR011009">
    <property type="entry name" value="Kinase-like_dom_sf"/>
</dbReference>
<sequence>MQRFEMTLKEYTQHHMLTADQKLDMVLQMIESVLILHEIGIAHGDLSSWSFMVNKTHQTLKDGSEKVDVWLTQFNNAVFVDPAEYREWWVPSPSKINAEYTAQVVPRDQHALDSWCKALPWIQSKPIHRNYWYHPIETLPKHAQDHAMLPHLIHPVAHDLYTLGMIIWEIISDGAPWKSLEKNDLLALRQVIQHDESLERVLRHEMPGSVSIELLLKLLQVETDKRCSAKALLSWMSAPSIETALLNEWTITYKRPLEELAVHGDQGSLYKKLKL</sequence>
<accession>A0A8H4BH70</accession>
<comment type="caution">
    <text evidence="2">The sequence shown here is derived from an EMBL/GenBank/DDBJ whole genome shotgun (WGS) entry which is preliminary data.</text>
</comment>
<dbReference type="EMBL" id="JAAECE010000005">
    <property type="protein sequence ID" value="KAF1801341.1"/>
    <property type="molecule type" value="Genomic_DNA"/>
</dbReference>